<dbReference type="EMBL" id="JAVRRD010000014">
    <property type="protein sequence ID" value="KAK5051949.1"/>
    <property type="molecule type" value="Genomic_DNA"/>
</dbReference>
<accession>A0AAV9N9V7</accession>
<protein>
    <submittedName>
        <fullName evidence="2">Uncharacterized protein</fullName>
    </submittedName>
</protein>
<reference evidence="2 3" key="1">
    <citation type="submission" date="2023-08" db="EMBL/GenBank/DDBJ databases">
        <title>Black Yeasts Isolated from many extreme environments.</title>
        <authorList>
            <person name="Coleine C."/>
            <person name="Stajich J.E."/>
            <person name="Selbmann L."/>
        </authorList>
    </citation>
    <scope>NUCLEOTIDE SEQUENCE [LARGE SCALE GENOMIC DNA]</scope>
    <source>
        <strain evidence="2 3">CCFEE 5792</strain>
    </source>
</reference>
<keyword evidence="3" id="KW-1185">Reference proteome</keyword>
<evidence type="ECO:0000313" key="2">
    <source>
        <dbReference type="EMBL" id="KAK5051949.1"/>
    </source>
</evidence>
<comment type="caution">
    <text evidence="2">The sequence shown here is derived from an EMBL/GenBank/DDBJ whole genome shotgun (WGS) entry which is preliminary data.</text>
</comment>
<dbReference type="GeneID" id="89970951"/>
<dbReference type="RefSeq" id="XP_064705963.1">
    <property type="nucleotide sequence ID" value="XM_064846353.1"/>
</dbReference>
<proteinExistence type="predicted"/>
<feature type="signal peptide" evidence="1">
    <location>
        <begin position="1"/>
        <end position="18"/>
    </location>
</feature>
<name>A0AAV9N9V7_9EURO</name>
<evidence type="ECO:0000313" key="3">
    <source>
        <dbReference type="Proteomes" id="UP001358417"/>
    </source>
</evidence>
<evidence type="ECO:0000256" key="1">
    <source>
        <dbReference type="SAM" id="SignalP"/>
    </source>
</evidence>
<sequence length="295" mass="31635">MIPTSILLPVLAARLVSASISLATFTQPNCGGNLSNNIRSNSANQFQSSECVATNQFSSVEVITADAGFQCNIYSDRACANFIGTFETAGECGSIIGSGVICFSQNSFDNPLDGAKGKLLINDKFVTVVKQATELIQLGVAQSCNDLGCDHTNFFSETQNPMTSKEIVKVEVRGTYANVEQRDYMRNVLMESFRLAQSEDRNNPMAFLGVDPNDDNVAVLENPLIHDIPTFGQVTLRDAQDAILAQMEVLITQTETERQGACDNSAGKITQAALKAIPTVGGAAGLIFDLLCQVS</sequence>
<gene>
    <name evidence="2" type="ORF">LTR84_002752</name>
</gene>
<feature type="chain" id="PRO_5043810215" evidence="1">
    <location>
        <begin position="19"/>
        <end position="295"/>
    </location>
</feature>
<dbReference type="Proteomes" id="UP001358417">
    <property type="component" value="Unassembled WGS sequence"/>
</dbReference>
<dbReference type="AlphaFoldDB" id="A0AAV9N9V7"/>
<organism evidence="2 3">
    <name type="scientific">Exophiala bonariae</name>
    <dbReference type="NCBI Taxonomy" id="1690606"/>
    <lineage>
        <taxon>Eukaryota</taxon>
        <taxon>Fungi</taxon>
        <taxon>Dikarya</taxon>
        <taxon>Ascomycota</taxon>
        <taxon>Pezizomycotina</taxon>
        <taxon>Eurotiomycetes</taxon>
        <taxon>Chaetothyriomycetidae</taxon>
        <taxon>Chaetothyriales</taxon>
        <taxon>Herpotrichiellaceae</taxon>
        <taxon>Exophiala</taxon>
    </lineage>
</organism>
<keyword evidence="1" id="KW-0732">Signal</keyword>